<dbReference type="Gene3D" id="1.10.10.10">
    <property type="entry name" value="Winged helix-like DNA-binding domain superfamily/Winged helix DNA-binding domain"/>
    <property type="match status" value="1"/>
</dbReference>
<keyword evidence="2" id="KW-0805">Transcription regulation</keyword>
<dbReference type="Gene3D" id="1.10.4040.10">
    <property type="entry name" value="Penicillinase repressor domain"/>
    <property type="match status" value="1"/>
</dbReference>
<dbReference type="InterPro" id="IPR005650">
    <property type="entry name" value="BlaI_family"/>
</dbReference>
<evidence type="ECO:0000256" key="1">
    <source>
        <dbReference type="ARBA" id="ARBA00011046"/>
    </source>
</evidence>
<proteinExistence type="inferred from homology"/>
<dbReference type="KEGG" id="llh:I41_53360"/>
<evidence type="ECO:0000313" key="6">
    <source>
        <dbReference type="Proteomes" id="UP000317909"/>
    </source>
</evidence>
<evidence type="ECO:0000313" key="5">
    <source>
        <dbReference type="EMBL" id="QDT76091.1"/>
    </source>
</evidence>
<sequence length="133" mass="14658">MDDGRMNEPADTLVLTAAEAEVMNVIWDQFPASVADVVERLPRELAYTTVMTTVRILENKGFVAQCGKRGRAFLYEPAVDRNAVQGSMSQEVAKRLFGGSVKSLVLNLVRDESISADDLAEVKRLIEELEAAK</sequence>
<keyword evidence="6" id="KW-1185">Reference proteome</keyword>
<dbReference type="PIRSF" id="PIRSF019455">
    <property type="entry name" value="CopR_AtkY"/>
    <property type="match status" value="1"/>
</dbReference>
<keyword evidence="3" id="KW-0238">DNA-binding</keyword>
<keyword evidence="4" id="KW-0804">Transcription</keyword>
<dbReference type="Proteomes" id="UP000317909">
    <property type="component" value="Chromosome"/>
</dbReference>
<accession>A0A517U630</accession>
<dbReference type="SUPFAM" id="SSF46785">
    <property type="entry name" value="Winged helix' DNA-binding domain"/>
    <property type="match status" value="1"/>
</dbReference>
<organism evidence="5 6">
    <name type="scientific">Lacipirellula limnantheis</name>
    <dbReference type="NCBI Taxonomy" id="2528024"/>
    <lineage>
        <taxon>Bacteria</taxon>
        <taxon>Pseudomonadati</taxon>
        <taxon>Planctomycetota</taxon>
        <taxon>Planctomycetia</taxon>
        <taxon>Pirellulales</taxon>
        <taxon>Lacipirellulaceae</taxon>
        <taxon>Lacipirellula</taxon>
    </lineage>
</organism>
<name>A0A517U630_9BACT</name>
<evidence type="ECO:0000256" key="3">
    <source>
        <dbReference type="ARBA" id="ARBA00023125"/>
    </source>
</evidence>
<evidence type="ECO:0000256" key="4">
    <source>
        <dbReference type="ARBA" id="ARBA00023163"/>
    </source>
</evidence>
<dbReference type="AlphaFoldDB" id="A0A517U630"/>
<dbReference type="GO" id="GO:0045892">
    <property type="term" value="P:negative regulation of DNA-templated transcription"/>
    <property type="evidence" value="ECO:0007669"/>
    <property type="project" value="InterPro"/>
</dbReference>
<gene>
    <name evidence="5" type="primary">mecI_2</name>
    <name evidence="5" type="ORF">I41_53360</name>
</gene>
<dbReference type="Pfam" id="PF03965">
    <property type="entry name" value="Penicillinase_R"/>
    <property type="match status" value="1"/>
</dbReference>
<comment type="similarity">
    <text evidence="1">Belongs to the BlaI transcriptional regulatory family.</text>
</comment>
<protein>
    <submittedName>
        <fullName evidence="5">Methicillin resistance regulatory protein MecI</fullName>
    </submittedName>
</protein>
<dbReference type="InterPro" id="IPR036388">
    <property type="entry name" value="WH-like_DNA-bd_sf"/>
</dbReference>
<dbReference type="GO" id="GO:0003677">
    <property type="term" value="F:DNA binding"/>
    <property type="evidence" value="ECO:0007669"/>
    <property type="project" value="UniProtKB-KW"/>
</dbReference>
<evidence type="ECO:0000256" key="2">
    <source>
        <dbReference type="ARBA" id="ARBA00023015"/>
    </source>
</evidence>
<reference evidence="5 6" key="1">
    <citation type="submission" date="2019-02" db="EMBL/GenBank/DDBJ databases">
        <title>Deep-cultivation of Planctomycetes and their phenomic and genomic characterization uncovers novel biology.</title>
        <authorList>
            <person name="Wiegand S."/>
            <person name="Jogler M."/>
            <person name="Boedeker C."/>
            <person name="Pinto D."/>
            <person name="Vollmers J."/>
            <person name="Rivas-Marin E."/>
            <person name="Kohn T."/>
            <person name="Peeters S.H."/>
            <person name="Heuer A."/>
            <person name="Rast P."/>
            <person name="Oberbeckmann S."/>
            <person name="Bunk B."/>
            <person name="Jeske O."/>
            <person name="Meyerdierks A."/>
            <person name="Storesund J.E."/>
            <person name="Kallscheuer N."/>
            <person name="Luecker S."/>
            <person name="Lage O.M."/>
            <person name="Pohl T."/>
            <person name="Merkel B.J."/>
            <person name="Hornburger P."/>
            <person name="Mueller R.-W."/>
            <person name="Bruemmer F."/>
            <person name="Labrenz M."/>
            <person name="Spormann A.M."/>
            <person name="Op den Camp H."/>
            <person name="Overmann J."/>
            <person name="Amann R."/>
            <person name="Jetten M.S.M."/>
            <person name="Mascher T."/>
            <person name="Medema M.H."/>
            <person name="Devos D.P."/>
            <person name="Kaster A.-K."/>
            <person name="Ovreas L."/>
            <person name="Rohde M."/>
            <person name="Galperin M.Y."/>
            <person name="Jogler C."/>
        </authorList>
    </citation>
    <scope>NUCLEOTIDE SEQUENCE [LARGE SCALE GENOMIC DNA]</scope>
    <source>
        <strain evidence="5 6">I41</strain>
    </source>
</reference>
<dbReference type="InterPro" id="IPR036390">
    <property type="entry name" value="WH_DNA-bd_sf"/>
</dbReference>
<dbReference type="EMBL" id="CP036339">
    <property type="protein sequence ID" value="QDT76091.1"/>
    <property type="molecule type" value="Genomic_DNA"/>
</dbReference>